<gene>
    <name evidence="10" type="ORF">HL667_01300</name>
</gene>
<keyword evidence="3" id="KW-1003">Cell membrane</keyword>
<evidence type="ECO:0000313" key="10">
    <source>
        <dbReference type="EMBL" id="NPU63628.1"/>
    </source>
</evidence>
<keyword evidence="6 7" id="KW-0472">Membrane</keyword>
<accession>A0ABX2C797</accession>
<dbReference type="InterPro" id="IPR048454">
    <property type="entry name" value="YetF_N"/>
</dbReference>
<keyword evidence="11" id="KW-1185">Reference proteome</keyword>
<evidence type="ECO:0000256" key="4">
    <source>
        <dbReference type="ARBA" id="ARBA00022692"/>
    </source>
</evidence>
<feature type="transmembrane region" description="Helical" evidence="7">
    <location>
        <begin position="12"/>
        <end position="29"/>
    </location>
</feature>
<feature type="transmembrane region" description="Helical" evidence="7">
    <location>
        <begin position="68"/>
        <end position="86"/>
    </location>
</feature>
<reference evidence="10" key="1">
    <citation type="submission" date="2020-05" db="EMBL/GenBank/DDBJ databases">
        <title>Nod-independent and nitrogen-fixing Bradyrhizobium aeschynomene sp. nov. isolated from nodules of Aeschynomene indica.</title>
        <authorList>
            <person name="Zhang Z."/>
        </authorList>
    </citation>
    <scope>NUCLEOTIDE SEQUENCE</scope>
    <source>
        <strain evidence="10">83012</strain>
    </source>
</reference>
<sequence>MFFKDWADLGRLLVVGIPAYIALVLFLRISGKRTLTKLNAFDLVITVALGSTLSAVLLNKSISLTEGVLAFGLLIVLQYCITWLSVRWRSIETIVKSEPTLLLHQGEFLDQAMMQQRITRAEVLSAIRTSGKGELSAILAVVLETDGSMSILDSTSGSGDALTVVWSPNTVNQSTGAP</sequence>
<evidence type="ECO:0000256" key="5">
    <source>
        <dbReference type="ARBA" id="ARBA00022989"/>
    </source>
</evidence>
<comment type="caution">
    <text evidence="10">The sequence shown here is derived from an EMBL/GenBank/DDBJ whole genome shotgun (WGS) entry which is preliminary data.</text>
</comment>
<keyword evidence="5 7" id="KW-1133">Transmembrane helix</keyword>
<dbReference type="Pfam" id="PF20730">
    <property type="entry name" value="YetF_N"/>
    <property type="match status" value="1"/>
</dbReference>
<feature type="domain" description="YetF-like N-terminal transmembrane" evidence="9">
    <location>
        <begin position="19"/>
        <end position="84"/>
    </location>
</feature>
<dbReference type="RefSeq" id="WP_172108252.1">
    <property type="nucleotide sequence ID" value="NZ_JABFDN010000001.1"/>
</dbReference>
<evidence type="ECO:0000259" key="8">
    <source>
        <dbReference type="Pfam" id="PF04239"/>
    </source>
</evidence>
<evidence type="ECO:0000313" key="11">
    <source>
        <dbReference type="Proteomes" id="UP000886476"/>
    </source>
</evidence>
<evidence type="ECO:0000256" key="7">
    <source>
        <dbReference type="SAM" id="Phobius"/>
    </source>
</evidence>
<feature type="transmembrane region" description="Helical" evidence="7">
    <location>
        <begin position="41"/>
        <end position="62"/>
    </location>
</feature>
<feature type="domain" description="YetF C-terminal" evidence="8">
    <location>
        <begin position="87"/>
        <end position="156"/>
    </location>
</feature>
<dbReference type="Proteomes" id="UP000886476">
    <property type="component" value="Unassembled WGS sequence"/>
</dbReference>
<protein>
    <submittedName>
        <fullName evidence="10">DUF421 domain-containing protein</fullName>
    </submittedName>
</protein>
<evidence type="ECO:0000256" key="1">
    <source>
        <dbReference type="ARBA" id="ARBA00004651"/>
    </source>
</evidence>
<evidence type="ECO:0000259" key="9">
    <source>
        <dbReference type="Pfam" id="PF20730"/>
    </source>
</evidence>
<dbReference type="Pfam" id="PF04239">
    <property type="entry name" value="DUF421"/>
    <property type="match status" value="1"/>
</dbReference>
<proteinExistence type="inferred from homology"/>
<dbReference type="EMBL" id="JABFDN010000001">
    <property type="protein sequence ID" value="NPU63628.1"/>
    <property type="molecule type" value="Genomic_DNA"/>
</dbReference>
<name>A0ABX2C797_9BRAD</name>
<evidence type="ECO:0000256" key="2">
    <source>
        <dbReference type="ARBA" id="ARBA00006448"/>
    </source>
</evidence>
<dbReference type="PANTHER" id="PTHR34582:SF6">
    <property type="entry name" value="UPF0702 TRANSMEMBRANE PROTEIN YCAP"/>
    <property type="match status" value="1"/>
</dbReference>
<comment type="similarity">
    <text evidence="2">Belongs to the UPF0702 family.</text>
</comment>
<dbReference type="Gene3D" id="3.30.240.20">
    <property type="entry name" value="bsu07140 like domains"/>
    <property type="match status" value="1"/>
</dbReference>
<evidence type="ECO:0000256" key="6">
    <source>
        <dbReference type="ARBA" id="ARBA00023136"/>
    </source>
</evidence>
<dbReference type="PANTHER" id="PTHR34582">
    <property type="entry name" value="UPF0702 TRANSMEMBRANE PROTEIN YCAP"/>
    <property type="match status" value="1"/>
</dbReference>
<evidence type="ECO:0000256" key="3">
    <source>
        <dbReference type="ARBA" id="ARBA00022475"/>
    </source>
</evidence>
<dbReference type="InterPro" id="IPR023090">
    <property type="entry name" value="UPF0702_alpha/beta_dom_sf"/>
</dbReference>
<organism evidence="10 11">
    <name type="scientific">Bradyrhizobium aeschynomenes</name>
    <dbReference type="NCBI Taxonomy" id="2734909"/>
    <lineage>
        <taxon>Bacteria</taxon>
        <taxon>Pseudomonadati</taxon>
        <taxon>Pseudomonadota</taxon>
        <taxon>Alphaproteobacteria</taxon>
        <taxon>Hyphomicrobiales</taxon>
        <taxon>Nitrobacteraceae</taxon>
        <taxon>Bradyrhizobium</taxon>
    </lineage>
</organism>
<dbReference type="InterPro" id="IPR007353">
    <property type="entry name" value="DUF421"/>
</dbReference>
<comment type="subcellular location">
    <subcellularLocation>
        <location evidence="1">Cell membrane</location>
        <topology evidence="1">Multi-pass membrane protein</topology>
    </subcellularLocation>
</comment>
<keyword evidence="4 7" id="KW-0812">Transmembrane</keyword>